<dbReference type="Proteomes" id="UP000681414">
    <property type="component" value="Unassembled WGS sequence"/>
</dbReference>
<feature type="compositionally biased region" description="Basic and acidic residues" evidence="1">
    <location>
        <begin position="145"/>
        <end position="166"/>
    </location>
</feature>
<comment type="caution">
    <text evidence="2">The sequence shown here is derived from an EMBL/GenBank/DDBJ whole genome shotgun (WGS) entry which is preliminary data.</text>
</comment>
<evidence type="ECO:0000313" key="3">
    <source>
        <dbReference type="Proteomes" id="UP000681414"/>
    </source>
</evidence>
<feature type="compositionally biased region" description="Basic residues" evidence="1">
    <location>
        <begin position="131"/>
        <end position="144"/>
    </location>
</feature>
<feature type="compositionally biased region" description="Basic and acidic residues" evidence="1">
    <location>
        <begin position="87"/>
        <end position="103"/>
    </location>
</feature>
<feature type="region of interest" description="Disordered" evidence="1">
    <location>
        <begin position="129"/>
        <end position="177"/>
    </location>
</feature>
<evidence type="ECO:0000313" key="2">
    <source>
        <dbReference type="EMBL" id="MBS4193736.1"/>
    </source>
</evidence>
<sequence>MNDEEKLKKLQSQVEKLSSLLDKMSKDGVVYFINIEKLEFQGPVLDALEFIFDKIDVKEVSGALNLGNNFGVSVEGKNNKIKPSGLKVKEKKNNEDENPKSKENSSNNINVQTYSEKAEKMEKKLEQVFKKAPKHKKTGKRVKNVLKEKDALHPSKEKESSEEKNIAKNPQTTSLSEEIFASSESVLKPEQSLAISKKVSDKDNIPKITINHNTVLETDSARKKK</sequence>
<protein>
    <submittedName>
        <fullName evidence="2">Uncharacterized protein</fullName>
    </submittedName>
</protein>
<dbReference type="EMBL" id="JAGYPG010000001">
    <property type="protein sequence ID" value="MBS4193736.1"/>
    <property type="molecule type" value="Genomic_DNA"/>
</dbReference>
<dbReference type="RefSeq" id="WP_213122979.1">
    <property type="nucleotide sequence ID" value="NZ_JAGYPG010000001.1"/>
</dbReference>
<feature type="region of interest" description="Disordered" evidence="1">
    <location>
        <begin position="75"/>
        <end position="112"/>
    </location>
</feature>
<gene>
    <name evidence="2" type="ORF">KHA97_01460</name>
</gene>
<evidence type="ECO:0000256" key="1">
    <source>
        <dbReference type="SAM" id="MobiDB-lite"/>
    </source>
</evidence>
<accession>A0A942T9H1</accession>
<organism evidence="2 3">
    <name type="scientific">Lederbergia citri</name>
    <dbReference type="NCBI Taxonomy" id="2833580"/>
    <lineage>
        <taxon>Bacteria</taxon>
        <taxon>Bacillati</taxon>
        <taxon>Bacillota</taxon>
        <taxon>Bacilli</taxon>
        <taxon>Bacillales</taxon>
        <taxon>Bacillaceae</taxon>
        <taxon>Lederbergia</taxon>
    </lineage>
</organism>
<name>A0A942T9H1_9BACI</name>
<proteinExistence type="predicted"/>
<reference evidence="2 3" key="1">
    <citation type="submission" date="2021-05" db="EMBL/GenBank/DDBJ databases">
        <title>Novel Bacillus species.</title>
        <authorList>
            <person name="Liu G."/>
        </authorList>
    </citation>
    <scope>NUCLEOTIDE SEQUENCE [LARGE SCALE GENOMIC DNA]</scope>
    <source>
        <strain evidence="3">FJAT-49780</strain>
    </source>
</reference>
<keyword evidence="3" id="KW-1185">Reference proteome</keyword>
<dbReference type="AlphaFoldDB" id="A0A942T9H1"/>